<dbReference type="PANTHER" id="PTHR19877">
    <property type="entry name" value="EUKARYOTIC TRANSLATION INITIATION FACTOR 3 SUBUNIT I"/>
    <property type="match status" value="1"/>
</dbReference>
<dbReference type="InterPro" id="IPR036322">
    <property type="entry name" value="WD40_repeat_dom_sf"/>
</dbReference>
<keyword evidence="2" id="KW-0507">mRNA processing</keyword>
<dbReference type="GO" id="GO:0016301">
    <property type="term" value="F:kinase activity"/>
    <property type="evidence" value="ECO:0007669"/>
    <property type="project" value="UniProtKB-KW"/>
</dbReference>
<keyword evidence="3" id="KW-0677">Repeat</keyword>
<keyword evidence="9" id="KW-0675">Receptor</keyword>
<keyword evidence="9" id="KW-0418">Kinase</keyword>
<sequence length="330" mass="36430">MAVKQIPLTCPGHTRPVVDLAFSDITDYGYFLISACKDGKPMLRHGHTGDWIGTFDGHKGAVWGATLNKKATLAATAAADYTAKVWDALKGTELFTFTHNHIVKTVDFSKDEDRLLTGSNNKTMRLFDLSCPDKEPYIIEGLGGNPKACIWLNNDTNILSGCDEKTVRLWDVRSFKQINTIVLDKPLTGLELSKDQSTLSVVCGNQALFYDSSSLSLLKSYELKTITNSISLSPKKNVFVTGGEDFLLYKFDFNTGTQLEAYHGHFGPVHCVRFSPDGELYASGSEDGTLRLWQTIVGKTYGLWKAQGDEEDSKLCANEQNLCSEVTVES</sequence>
<evidence type="ECO:0000313" key="8">
    <source>
        <dbReference type="Proteomes" id="UP001652625"/>
    </source>
</evidence>
<evidence type="ECO:0000256" key="4">
    <source>
        <dbReference type="ARBA" id="ARBA00023187"/>
    </source>
</evidence>
<gene>
    <name evidence="9" type="primary">LOC100200376</name>
</gene>
<dbReference type="InterPro" id="IPR001680">
    <property type="entry name" value="WD40_rpt"/>
</dbReference>
<name>A0ABM4D6P3_HYDVU</name>
<feature type="repeat" description="WD" evidence="7">
    <location>
        <begin position="262"/>
        <end position="294"/>
    </location>
</feature>
<evidence type="ECO:0000256" key="1">
    <source>
        <dbReference type="ARBA" id="ARBA00022574"/>
    </source>
</evidence>
<dbReference type="Pfam" id="PF00400">
    <property type="entry name" value="WD40"/>
    <property type="match status" value="5"/>
</dbReference>
<comment type="similarity">
    <text evidence="5">Belongs to the WD repeat STRAP family.</text>
</comment>
<evidence type="ECO:0000313" key="9">
    <source>
        <dbReference type="RefSeq" id="XP_065669974.1"/>
    </source>
</evidence>
<keyword evidence="9" id="KW-0808">Transferase</keyword>
<dbReference type="RefSeq" id="XP_065669974.1">
    <property type="nucleotide sequence ID" value="XM_065813902.1"/>
</dbReference>
<feature type="repeat" description="WD" evidence="7">
    <location>
        <begin position="96"/>
        <end position="130"/>
    </location>
</feature>
<keyword evidence="1 7" id="KW-0853">WD repeat</keyword>
<evidence type="ECO:0000256" key="3">
    <source>
        <dbReference type="ARBA" id="ARBA00022737"/>
    </source>
</evidence>
<dbReference type="SUPFAM" id="SSF50978">
    <property type="entry name" value="WD40 repeat-like"/>
    <property type="match status" value="1"/>
</dbReference>
<protein>
    <recommendedName>
        <fullName evidence="6">Serine-threonine kinase receptor-associated protein</fullName>
    </recommendedName>
</protein>
<dbReference type="InterPro" id="IPR020472">
    <property type="entry name" value="WD40_PAC1"/>
</dbReference>
<organism evidence="8 9">
    <name type="scientific">Hydra vulgaris</name>
    <name type="common">Hydra</name>
    <name type="synonym">Hydra attenuata</name>
    <dbReference type="NCBI Taxonomy" id="6087"/>
    <lineage>
        <taxon>Eukaryota</taxon>
        <taxon>Metazoa</taxon>
        <taxon>Cnidaria</taxon>
        <taxon>Hydrozoa</taxon>
        <taxon>Hydroidolina</taxon>
        <taxon>Anthoathecata</taxon>
        <taxon>Aplanulata</taxon>
        <taxon>Hydridae</taxon>
        <taxon>Hydra</taxon>
    </lineage>
</organism>
<dbReference type="PANTHER" id="PTHR19877:SF13">
    <property type="entry name" value="SERINE-THREONINE KINASE RECEPTOR-ASSOCIATED PROTEIN"/>
    <property type="match status" value="1"/>
</dbReference>
<feature type="repeat" description="WD" evidence="7">
    <location>
        <begin position="158"/>
        <end position="180"/>
    </location>
</feature>
<evidence type="ECO:0000256" key="2">
    <source>
        <dbReference type="ARBA" id="ARBA00022664"/>
    </source>
</evidence>
<dbReference type="Proteomes" id="UP001652625">
    <property type="component" value="Chromosome 12"/>
</dbReference>
<dbReference type="PROSITE" id="PS50294">
    <property type="entry name" value="WD_REPEATS_REGION"/>
    <property type="match status" value="2"/>
</dbReference>
<keyword evidence="8" id="KW-1185">Reference proteome</keyword>
<feature type="repeat" description="WD" evidence="7">
    <location>
        <begin position="55"/>
        <end position="96"/>
    </location>
</feature>
<evidence type="ECO:0000256" key="5">
    <source>
        <dbReference type="ARBA" id="ARBA00038394"/>
    </source>
</evidence>
<dbReference type="Gene3D" id="2.130.10.10">
    <property type="entry name" value="YVTN repeat-like/Quinoprotein amine dehydrogenase"/>
    <property type="match status" value="1"/>
</dbReference>
<evidence type="ECO:0000256" key="6">
    <source>
        <dbReference type="ARBA" id="ARBA00040390"/>
    </source>
</evidence>
<reference evidence="9" key="1">
    <citation type="submission" date="2025-08" db="UniProtKB">
        <authorList>
            <consortium name="RefSeq"/>
        </authorList>
    </citation>
    <scope>IDENTIFICATION</scope>
</reference>
<dbReference type="InterPro" id="IPR015943">
    <property type="entry name" value="WD40/YVTN_repeat-like_dom_sf"/>
</dbReference>
<accession>A0ABM4D6P3</accession>
<dbReference type="GeneID" id="100200376"/>
<dbReference type="PROSITE" id="PS50082">
    <property type="entry name" value="WD_REPEATS_2"/>
    <property type="match status" value="4"/>
</dbReference>
<dbReference type="SMART" id="SM00320">
    <property type="entry name" value="WD40"/>
    <property type="match status" value="6"/>
</dbReference>
<proteinExistence type="inferred from homology"/>
<evidence type="ECO:0000256" key="7">
    <source>
        <dbReference type="PROSITE-ProRule" id="PRU00221"/>
    </source>
</evidence>
<dbReference type="PRINTS" id="PR00320">
    <property type="entry name" value="GPROTEINBRPT"/>
</dbReference>
<keyword evidence="4" id="KW-0508">mRNA splicing</keyword>